<evidence type="ECO:0000313" key="2">
    <source>
        <dbReference type="Proteomes" id="UP000030640"/>
    </source>
</evidence>
<keyword evidence="2" id="KW-1185">Reference proteome</keyword>
<dbReference type="AlphaFoldDB" id="W6ZYF5"/>
<organism evidence="1 2">
    <name type="scientific">Plasmodium inui San Antonio 1</name>
    <dbReference type="NCBI Taxonomy" id="1237626"/>
    <lineage>
        <taxon>Eukaryota</taxon>
        <taxon>Sar</taxon>
        <taxon>Alveolata</taxon>
        <taxon>Apicomplexa</taxon>
        <taxon>Aconoidasida</taxon>
        <taxon>Haemosporida</taxon>
        <taxon>Plasmodiidae</taxon>
        <taxon>Plasmodium</taxon>
        <taxon>Plasmodium (Plasmodium)</taxon>
    </lineage>
</organism>
<protein>
    <submittedName>
        <fullName evidence="1">Uncharacterized protein</fullName>
    </submittedName>
</protein>
<dbReference type="GeneID" id="20040563"/>
<evidence type="ECO:0000313" key="1">
    <source>
        <dbReference type="EMBL" id="EUD64330.1"/>
    </source>
</evidence>
<accession>W6ZYF5</accession>
<dbReference type="EMBL" id="KI965511">
    <property type="protein sequence ID" value="EUD64330.1"/>
    <property type="molecule type" value="Genomic_DNA"/>
</dbReference>
<reference evidence="1 2" key="1">
    <citation type="submission" date="2013-02" db="EMBL/GenBank/DDBJ databases">
        <title>The Genome Sequence of Plasmodium inui San Antonio 1.</title>
        <authorList>
            <consortium name="The Broad Institute Genome Sequencing Platform"/>
            <consortium name="The Broad Institute Genome Sequencing Center for Infectious Disease"/>
            <person name="Neafsey D."/>
            <person name="Cheeseman I."/>
            <person name="Volkman S."/>
            <person name="Adams J."/>
            <person name="Walker B."/>
            <person name="Young S.K."/>
            <person name="Zeng Q."/>
            <person name="Gargeya S."/>
            <person name="Fitzgerald M."/>
            <person name="Haas B."/>
            <person name="Abouelleil A."/>
            <person name="Alvarado L."/>
            <person name="Arachchi H.M."/>
            <person name="Berlin A.M."/>
            <person name="Chapman S.B."/>
            <person name="Dewar J."/>
            <person name="Goldberg J."/>
            <person name="Griggs A."/>
            <person name="Gujja S."/>
            <person name="Hansen M."/>
            <person name="Howarth C."/>
            <person name="Imamovic A."/>
            <person name="Larimer J."/>
            <person name="McCowan C."/>
            <person name="Murphy C."/>
            <person name="Neiman D."/>
            <person name="Pearson M."/>
            <person name="Priest M."/>
            <person name="Roberts A."/>
            <person name="Saif S."/>
            <person name="Shea T."/>
            <person name="Sisk P."/>
            <person name="Sykes S."/>
            <person name="Wortman J."/>
            <person name="Nusbaum C."/>
            <person name="Birren B."/>
        </authorList>
    </citation>
    <scope>NUCLEOTIDE SEQUENCE [LARGE SCALE GENOMIC DNA]</scope>
    <source>
        <strain evidence="1 2">San Antonio 1</strain>
    </source>
</reference>
<gene>
    <name evidence="1" type="ORF">C922_05289</name>
</gene>
<name>W6ZYF5_9APIC</name>
<sequence>MMNSVLHDRTYNTNSHSLSISKLYLNSNNKHDIFRFHLYYLQINTGNNLMGVTCTYLFHEHTSIPTKKWNS</sequence>
<dbReference type="Proteomes" id="UP000030640">
    <property type="component" value="Unassembled WGS sequence"/>
</dbReference>
<dbReference type="VEuPathDB" id="PlasmoDB:C922_05289"/>
<proteinExistence type="predicted"/>
<dbReference type="RefSeq" id="XP_008819082.1">
    <property type="nucleotide sequence ID" value="XM_008820860.1"/>
</dbReference>